<evidence type="ECO:0000313" key="2">
    <source>
        <dbReference type="Proteomes" id="UP000461730"/>
    </source>
</evidence>
<proteinExistence type="predicted"/>
<dbReference type="AlphaFoldDB" id="A0A7K1UEA0"/>
<reference evidence="1 2" key="1">
    <citation type="submission" date="2019-12" db="EMBL/GenBank/DDBJ databases">
        <title>Chitinophaga sp. strain ysch24 (GDMCC 1.1355), whole genome shotgun sequence.</title>
        <authorList>
            <person name="Zhang X."/>
        </authorList>
    </citation>
    <scope>NUCLEOTIDE SEQUENCE [LARGE SCALE GENOMIC DNA]</scope>
    <source>
        <strain evidence="2">ysch24</strain>
    </source>
</reference>
<sequence>MKSLSVKALALVATVALGFASCKKQSDDQKLKTPETIAAAGFISKDGALLAELFRKVGPQPEFFTVQAEGRKVLTTKKKVTYTIPSLAFVKPDGSTATGVITLSFKEIFEPKDFVFADRQTASGANFLQSFGEFFVRATQGSTELKLRPGVTIGVQAPAVGRPAGQEKLPLWDGDTSATTTLNGYNQFNQPVGVVIPVAVAPGVDWSQLPTYALFNATTGTVDFQLSDLLRWTNCDVLYSTPTPKTTVLGYFSNYFNDETQQSLSEQPSLLYFKPQGINSVVKLYNLILDAPAGFKGFLSYQTAVSVGQKGSFLAITALNGKFYAQLLPNITVAAPAAGTNYSPIKFTLAEVSATDLVNLINTLNTL</sequence>
<organism evidence="1 2">
    <name type="scientific">Chitinophaga tropicalis</name>
    <dbReference type="NCBI Taxonomy" id="2683588"/>
    <lineage>
        <taxon>Bacteria</taxon>
        <taxon>Pseudomonadati</taxon>
        <taxon>Bacteroidota</taxon>
        <taxon>Chitinophagia</taxon>
        <taxon>Chitinophagales</taxon>
        <taxon>Chitinophagaceae</taxon>
        <taxon>Chitinophaga</taxon>
    </lineage>
</organism>
<dbReference type="Proteomes" id="UP000461730">
    <property type="component" value="Unassembled WGS sequence"/>
</dbReference>
<keyword evidence="2" id="KW-1185">Reference proteome</keyword>
<dbReference type="EMBL" id="WRXN01000022">
    <property type="protein sequence ID" value="MVT12305.1"/>
    <property type="molecule type" value="Genomic_DNA"/>
</dbReference>
<gene>
    <name evidence="1" type="ORF">GO493_28880</name>
</gene>
<protein>
    <submittedName>
        <fullName evidence="1">Uncharacterized protein</fullName>
    </submittedName>
</protein>
<dbReference type="RefSeq" id="WP_157309723.1">
    <property type="nucleotide sequence ID" value="NZ_WRXN01000022.1"/>
</dbReference>
<comment type="caution">
    <text evidence="1">The sequence shown here is derived from an EMBL/GenBank/DDBJ whole genome shotgun (WGS) entry which is preliminary data.</text>
</comment>
<evidence type="ECO:0000313" key="1">
    <source>
        <dbReference type="EMBL" id="MVT12305.1"/>
    </source>
</evidence>
<dbReference type="PROSITE" id="PS51257">
    <property type="entry name" value="PROKAR_LIPOPROTEIN"/>
    <property type="match status" value="1"/>
</dbReference>
<name>A0A7K1UEA0_9BACT</name>
<accession>A0A7K1UEA0</accession>